<sequence>MFSMFKFKSIRSRQMFWLSIVGILPVILFSTVFFLQHLNAIKAENLSHLVAIRDLKVQQINQWLTERVGDVYAMSSVTQQYLFENKNTSSHIKNDLRNILKVYRDKYESYEEIFMIDKRSGSIFVSTDSDQENKNKSDDLYFSEVIRTKKEYIKDVYYSDTLNKTSMSFSIPVYNNDIDKEMNYVLVARISLDYSLFKIIKENTAMGATGEILIVNSSALALNELRHSSESSLKLKITALPAVNAANGKTGVIESNDYRNIPVLAAYTYLPRTGWGVISKKDLSQIYGPTYTFVKYAFFITFVFSLFIIAAAVFLSGKLTLPLIRMADVAKRIRRGESGLRNEVSEMDEIGYLALSFNEMSEALEKEKKLLKSHLQNTVDSMPSVLIGIDVNKNIIIWNEQAQELSGHTEEQAVNHNLYDVMLLLKEYDNQISAVILGGDPNIIRKVKFKKGSYKKTYDLTIYPLSEGETIGAVIRIDDITAQLDKDEIIRHSQKMDALGQLTGGVAHDFNNMLGVILGYTELLKLGIDKEDKFYNYVSEIYVAAERAKNLTSKLLNFSRKGGSQDVVVANINDLILGERSMLEKTLTVAIELRVELANEIWPVCIDKNLLEDAVLNMSINSKHAMPDGGVLTITTQNIYIQNQNQNQIDIKPGEYVMLTISDTGHGMSDDVQGRIFDPFYTTKGQGGTGLGLSQVYGFVQQSKGTIHVYSEPGIGTRISLYFPRSDKESGNDKKEIADFIEGDSLNGNETILIVDDEKSLLILASNILESVGYKVFTALNADEALNILSSNSESIELVLTDVIMPKMSGYELAWVIKDKYPKIKIQIVSGFINKSEENYFDQDLYNERLTKPYNKNELLRKLRNQLS</sequence>
<dbReference type="InterPro" id="IPR000014">
    <property type="entry name" value="PAS"/>
</dbReference>
<evidence type="ECO:0000259" key="15">
    <source>
        <dbReference type="PROSITE" id="PS50109"/>
    </source>
</evidence>
<dbReference type="SUPFAM" id="SSF55785">
    <property type="entry name" value="PYP-like sensor domain (PAS domain)"/>
    <property type="match status" value="1"/>
</dbReference>
<dbReference type="InterPro" id="IPR013767">
    <property type="entry name" value="PAS_fold"/>
</dbReference>
<dbReference type="PRINTS" id="PR00344">
    <property type="entry name" value="BCTRLSENSOR"/>
</dbReference>
<keyword evidence="11 14" id="KW-1133">Transmembrane helix</keyword>
<dbReference type="PANTHER" id="PTHR43065">
    <property type="entry name" value="SENSOR HISTIDINE KINASE"/>
    <property type="match status" value="1"/>
</dbReference>
<dbReference type="InterPro" id="IPR003660">
    <property type="entry name" value="HAMP_dom"/>
</dbReference>
<evidence type="ECO:0000256" key="8">
    <source>
        <dbReference type="ARBA" id="ARBA00022741"/>
    </source>
</evidence>
<dbReference type="SMART" id="SM00091">
    <property type="entry name" value="PAS"/>
    <property type="match status" value="1"/>
</dbReference>
<dbReference type="PROSITE" id="PS50110">
    <property type="entry name" value="RESPONSE_REGULATORY"/>
    <property type="match status" value="1"/>
</dbReference>
<feature type="transmembrane region" description="Helical" evidence="14">
    <location>
        <begin position="296"/>
        <end position="316"/>
    </location>
</feature>
<keyword evidence="5 13" id="KW-0597">Phosphoprotein</keyword>
<dbReference type="SUPFAM" id="SSF158472">
    <property type="entry name" value="HAMP domain-like"/>
    <property type="match status" value="1"/>
</dbReference>
<dbReference type="SMART" id="SM00388">
    <property type="entry name" value="HisKA"/>
    <property type="match status" value="1"/>
</dbReference>
<dbReference type="InterPro" id="IPR003661">
    <property type="entry name" value="HisK_dim/P_dom"/>
</dbReference>
<dbReference type="InterPro" id="IPR035965">
    <property type="entry name" value="PAS-like_dom_sf"/>
</dbReference>
<dbReference type="CDD" id="cd00082">
    <property type="entry name" value="HisKA"/>
    <property type="match status" value="1"/>
</dbReference>
<dbReference type="GO" id="GO:0000155">
    <property type="term" value="F:phosphorelay sensor kinase activity"/>
    <property type="evidence" value="ECO:0007669"/>
    <property type="project" value="InterPro"/>
</dbReference>
<feature type="domain" description="PAS" evidence="17">
    <location>
        <begin position="371"/>
        <end position="422"/>
    </location>
</feature>
<name>A0A370DM68_9GAMM</name>
<dbReference type="CDD" id="cd18774">
    <property type="entry name" value="PDC2_HK_sensor"/>
    <property type="match status" value="1"/>
</dbReference>
<comment type="subcellular location">
    <subcellularLocation>
        <location evidence="2">Cell membrane</location>
        <topology evidence="2">Multi-pass membrane protein</topology>
    </subcellularLocation>
</comment>
<evidence type="ECO:0000256" key="2">
    <source>
        <dbReference type="ARBA" id="ARBA00004651"/>
    </source>
</evidence>
<dbReference type="SUPFAM" id="SSF52172">
    <property type="entry name" value="CheY-like"/>
    <property type="match status" value="1"/>
</dbReference>
<evidence type="ECO:0000256" key="13">
    <source>
        <dbReference type="PROSITE-ProRule" id="PRU00169"/>
    </source>
</evidence>
<dbReference type="SUPFAM" id="SSF103190">
    <property type="entry name" value="Sensory domain-like"/>
    <property type="match status" value="1"/>
</dbReference>
<keyword evidence="4" id="KW-1003">Cell membrane</keyword>
<dbReference type="CDD" id="cd00130">
    <property type="entry name" value="PAS"/>
    <property type="match status" value="1"/>
</dbReference>
<dbReference type="PROSITE" id="PS50109">
    <property type="entry name" value="HIS_KIN"/>
    <property type="match status" value="1"/>
</dbReference>
<dbReference type="Gene3D" id="1.10.287.130">
    <property type="match status" value="1"/>
</dbReference>
<feature type="domain" description="HAMP" evidence="18">
    <location>
        <begin position="317"/>
        <end position="369"/>
    </location>
</feature>
<feature type="domain" description="Response regulatory" evidence="16">
    <location>
        <begin position="751"/>
        <end position="867"/>
    </location>
</feature>
<keyword evidence="8" id="KW-0547">Nucleotide-binding</keyword>
<dbReference type="Proteomes" id="UP000254266">
    <property type="component" value="Unassembled WGS sequence"/>
</dbReference>
<evidence type="ECO:0000256" key="10">
    <source>
        <dbReference type="ARBA" id="ARBA00022840"/>
    </source>
</evidence>
<dbReference type="GO" id="GO:0005524">
    <property type="term" value="F:ATP binding"/>
    <property type="evidence" value="ECO:0007669"/>
    <property type="project" value="UniProtKB-KW"/>
</dbReference>
<dbReference type="SMART" id="SM00304">
    <property type="entry name" value="HAMP"/>
    <property type="match status" value="1"/>
</dbReference>
<accession>A0A370DM68</accession>
<feature type="domain" description="Histidine kinase" evidence="15">
    <location>
        <begin position="505"/>
        <end position="727"/>
    </location>
</feature>
<dbReference type="InterPro" id="IPR029151">
    <property type="entry name" value="Sensor-like_sf"/>
</dbReference>
<dbReference type="SMART" id="SM00387">
    <property type="entry name" value="HATPase_c"/>
    <property type="match status" value="1"/>
</dbReference>
<dbReference type="PROSITE" id="PS50885">
    <property type="entry name" value="HAMP"/>
    <property type="match status" value="1"/>
</dbReference>
<dbReference type="GO" id="GO:0006355">
    <property type="term" value="P:regulation of DNA-templated transcription"/>
    <property type="evidence" value="ECO:0007669"/>
    <property type="project" value="InterPro"/>
</dbReference>
<dbReference type="InterPro" id="IPR036890">
    <property type="entry name" value="HATPase_C_sf"/>
</dbReference>
<organism evidence="19 20">
    <name type="scientific">endosymbiont of Galathealinum brachiosum</name>
    <dbReference type="NCBI Taxonomy" id="2200906"/>
    <lineage>
        <taxon>Bacteria</taxon>
        <taxon>Pseudomonadati</taxon>
        <taxon>Pseudomonadota</taxon>
        <taxon>Gammaproteobacteria</taxon>
        <taxon>sulfur-oxidizing symbionts</taxon>
    </lineage>
</organism>
<dbReference type="Pfam" id="PF00672">
    <property type="entry name" value="HAMP"/>
    <property type="match status" value="1"/>
</dbReference>
<dbReference type="Gene3D" id="3.40.50.2300">
    <property type="match status" value="1"/>
</dbReference>
<dbReference type="InterPro" id="IPR036097">
    <property type="entry name" value="HisK_dim/P_sf"/>
</dbReference>
<dbReference type="Pfam" id="PF00072">
    <property type="entry name" value="Response_reg"/>
    <property type="match status" value="1"/>
</dbReference>
<dbReference type="Pfam" id="PF00989">
    <property type="entry name" value="PAS"/>
    <property type="match status" value="1"/>
</dbReference>
<evidence type="ECO:0000256" key="1">
    <source>
        <dbReference type="ARBA" id="ARBA00000085"/>
    </source>
</evidence>
<dbReference type="InterPro" id="IPR011006">
    <property type="entry name" value="CheY-like_superfamily"/>
</dbReference>
<dbReference type="GO" id="GO:0005886">
    <property type="term" value="C:plasma membrane"/>
    <property type="evidence" value="ECO:0007669"/>
    <property type="project" value="UniProtKB-SubCell"/>
</dbReference>
<evidence type="ECO:0000256" key="11">
    <source>
        <dbReference type="ARBA" id="ARBA00022989"/>
    </source>
</evidence>
<keyword evidence="14" id="KW-0472">Membrane</keyword>
<evidence type="ECO:0000313" key="20">
    <source>
        <dbReference type="Proteomes" id="UP000254266"/>
    </source>
</evidence>
<reference evidence="19 20" key="1">
    <citation type="journal article" date="2018" name="ISME J.">
        <title>Endosymbiont genomes yield clues of tubeworm success.</title>
        <authorList>
            <person name="Li Y."/>
            <person name="Liles M.R."/>
            <person name="Halanych K.M."/>
        </authorList>
    </citation>
    <scope>NUCLEOTIDE SEQUENCE [LARGE SCALE GENOMIC DNA]</scope>
    <source>
        <strain evidence="19">A1464</strain>
    </source>
</reference>
<evidence type="ECO:0000256" key="7">
    <source>
        <dbReference type="ARBA" id="ARBA00022692"/>
    </source>
</evidence>
<evidence type="ECO:0000256" key="6">
    <source>
        <dbReference type="ARBA" id="ARBA00022679"/>
    </source>
</evidence>
<evidence type="ECO:0000259" key="16">
    <source>
        <dbReference type="PROSITE" id="PS50110"/>
    </source>
</evidence>
<evidence type="ECO:0000256" key="12">
    <source>
        <dbReference type="ARBA" id="ARBA00023012"/>
    </source>
</evidence>
<keyword evidence="12" id="KW-0902">Two-component regulatory system</keyword>
<evidence type="ECO:0000259" key="17">
    <source>
        <dbReference type="PROSITE" id="PS50112"/>
    </source>
</evidence>
<evidence type="ECO:0000259" key="18">
    <source>
        <dbReference type="PROSITE" id="PS50885"/>
    </source>
</evidence>
<keyword evidence="10" id="KW-0067">ATP-binding</keyword>
<evidence type="ECO:0000256" key="3">
    <source>
        <dbReference type="ARBA" id="ARBA00012438"/>
    </source>
</evidence>
<dbReference type="PANTHER" id="PTHR43065:SF46">
    <property type="entry name" value="C4-DICARBOXYLATE TRANSPORT SENSOR PROTEIN DCTB"/>
    <property type="match status" value="1"/>
</dbReference>
<dbReference type="Gene3D" id="3.30.450.20">
    <property type="entry name" value="PAS domain"/>
    <property type="match status" value="2"/>
</dbReference>
<keyword evidence="9" id="KW-0418">Kinase</keyword>
<dbReference type="InterPro" id="IPR005467">
    <property type="entry name" value="His_kinase_dom"/>
</dbReference>
<evidence type="ECO:0000256" key="5">
    <source>
        <dbReference type="ARBA" id="ARBA00022553"/>
    </source>
</evidence>
<dbReference type="CDD" id="cd06225">
    <property type="entry name" value="HAMP"/>
    <property type="match status" value="1"/>
</dbReference>
<feature type="modified residue" description="4-aspartylphosphate" evidence="13">
    <location>
        <position position="802"/>
    </location>
</feature>
<comment type="catalytic activity">
    <reaction evidence="1">
        <text>ATP + protein L-histidine = ADP + protein N-phospho-L-histidine.</text>
        <dbReference type="EC" id="2.7.13.3"/>
    </reaction>
</comment>
<dbReference type="Pfam" id="PF00512">
    <property type="entry name" value="HisKA"/>
    <property type="match status" value="1"/>
</dbReference>
<dbReference type="SUPFAM" id="SSF55874">
    <property type="entry name" value="ATPase domain of HSP90 chaperone/DNA topoisomerase II/histidine kinase"/>
    <property type="match status" value="1"/>
</dbReference>
<dbReference type="CDD" id="cd18773">
    <property type="entry name" value="PDC1_HK_sensor"/>
    <property type="match status" value="1"/>
</dbReference>
<dbReference type="InterPro" id="IPR004358">
    <property type="entry name" value="Sig_transdc_His_kin-like_C"/>
</dbReference>
<dbReference type="InterPro" id="IPR001789">
    <property type="entry name" value="Sig_transdc_resp-reg_receiver"/>
</dbReference>
<keyword evidence="6" id="KW-0808">Transferase</keyword>
<protein>
    <recommendedName>
        <fullName evidence="3">histidine kinase</fullName>
        <ecNumber evidence="3">2.7.13.3</ecNumber>
    </recommendedName>
</protein>
<dbReference type="InterPro" id="IPR003594">
    <property type="entry name" value="HATPase_dom"/>
</dbReference>
<keyword evidence="7 14" id="KW-0812">Transmembrane</keyword>
<dbReference type="AlphaFoldDB" id="A0A370DM68"/>
<evidence type="ECO:0000256" key="4">
    <source>
        <dbReference type="ARBA" id="ARBA00022475"/>
    </source>
</evidence>
<evidence type="ECO:0000256" key="9">
    <source>
        <dbReference type="ARBA" id="ARBA00022777"/>
    </source>
</evidence>
<gene>
    <name evidence="19" type="ORF">DIZ80_00575</name>
</gene>
<dbReference type="SMART" id="SM00448">
    <property type="entry name" value="REC"/>
    <property type="match status" value="1"/>
</dbReference>
<dbReference type="EMBL" id="QFXC01000002">
    <property type="protein sequence ID" value="RDH86001.1"/>
    <property type="molecule type" value="Genomic_DNA"/>
</dbReference>
<comment type="caution">
    <text evidence="19">The sequence shown here is derived from an EMBL/GenBank/DDBJ whole genome shotgun (WGS) entry which is preliminary data.</text>
</comment>
<dbReference type="Pfam" id="PF02518">
    <property type="entry name" value="HATPase_c"/>
    <property type="match status" value="1"/>
</dbReference>
<dbReference type="NCBIfam" id="TIGR00229">
    <property type="entry name" value="sensory_box"/>
    <property type="match status" value="1"/>
</dbReference>
<proteinExistence type="predicted"/>
<keyword evidence="20" id="KW-1185">Reference proteome</keyword>
<dbReference type="PROSITE" id="PS50112">
    <property type="entry name" value="PAS"/>
    <property type="match status" value="1"/>
</dbReference>
<evidence type="ECO:0000313" key="19">
    <source>
        <dbReference type="EMBL" id="RDH86001.1"/>
    </source>
</evidence>
<dbReference type="Gene3D" id="3.30.565.10">
    <property type="entry name" value="Histidine kinase-like ATPase, C-terminal domain"/>
    <property type="match status" value="1"/>
</dbReference>
<dbReference type="Gene3D" id="6.10.340.10">
    <property type="match status" value="1"/>
</dbReference>
<dbReference type="SUPFAM" id="SSF47384">
    <property type="entry name" value="Homodimeric domain of signal transducing histidine kinase"/>
    <property type="match status" value="1"/>
</dbReference>
<evidence type="ECO:0000256" key="14">
    <source>
        <dbReference type="SAM" id="Phobius"/>
    </source>
</evidence>
<dbReference type="EC" id="2.7.13.3" evidence="3"/>